<evidence type="ECO:0000313" key="2">
    <source>
        <dbReference type="Proteomes" id="UP001054837"/>
    </source>
</evidence>
<protein>
    <submittedName>
        <fullName evidence="1">Uncharacterized protein</fullName>
    </submittedName>
</protein>
<keyword evidence="2" id="KW-1185">Reference proteome</keyword>
<evidence type="ECO:0000313" key="1">
    <source>
        <dbReference type="EMBL" id="GIY15820.1"/>
    </source>
</evidence>
<proteinExistence type="predicted"/>
<dbReference type="EMBL" id="BPLQ01005583">
    <property type="protein sequence ID" value="GIY15820.1"/>
    <property type="molecule type" value="Genomic_DNA"/>
</dbReference>
<name>A0AAV4R2Y0_9ARAC</name>
<organism evidence="1 2">
    <name type="scientific">Caerostris darwini</name>
    <dbReference type="NCBI Taxonomy" id="1538125"/>
    <lineage>
        <taxon>Eukaryota</taxon>
        <taxon>Metazoa</taxon>
        <taxon>Ecdysozoa</taxon>
        <taxon>Arthropoda</taxon>
        <taxon>Chelicerata</taxon>
        <taxon>Arachnida</taxon>
        <taxon>Araneae</taxon>
        <taxon>Araneomorphae</taxon>
        <taxon>Entelegynae</taxon>
        <taxon>Araneoidea</taxon>
        <taxon>Araneidae</taxon>
        <taxon>Caerostris</taxon>
    </lineage>
</organism>
<dbReference type="AlphaFoldDB" id="A0AAV4R2Y0"/>
<dbReference type="Proteomes" id="UP001054837">
    <property type="component" value="Unassembled WGS sequence"/>
</dbReference>
<comment type="caution">
    <text evidence="1">The sequence shown here is derived from an EMBL/GenBank/DDBJ whole genome shotgun (WGS) entry which is preliminary data.</text>
</comment>
<accession>A0AAV4R2Y0</accession>
<sequence length="80" mass="9168">MNLGSNDNRLHSRSPRGERFNVDCLTWHIAFTFVKIVWDVPYALSYCLIYKPRIEAKGSPDTIMIDAKLWLVGVCIPRAS</sequence>
<reference evidence="1 2" key="1">
    <citation type="submission" date="2021-06" db="EMBL/GenBank/DDBJ databases">
        <title>Caerostris darwini draft genome.</title>
        <authorList>
            <person name="Kono N."/>
            <person name="Arakawa K."/>
        </authorList>
    </citation>
    <scope>NUCLEOTIDE SEQUENCE [LARGE SCALE GENOMIC DNA]</scope>
</reference>
<gene>
    <name evidence="1" type="ORF">CDAR_513691</name>
</gene>